<evidence type="ECO:0000313" key="2">
    <source>
        <dbReference type="EMBL" id="KAF4047430.1"/>
    </source>
</evidence>
<dbReference type="Proteomes" id="UP000602510">
    <property type="component" value="Unassembled WGS sequence"/>
</dbReference>
<evidence type="ECO:0000256" key="1">
    <source>
        <dbReference type="SAM" id="MobiDB-lite"/>
    </source>
</evidence>
<dbReference type="EMBL" id="JAACNO010001149">
    <property type="protein sequence ID" value="KAF4142798.1"/>
    <property type="molecule type" value="Genomic_DNA"/>
</dbReference>
<comment type="caution">
    <text evidence="2">The sequence shown here is derived from an EMBL/GenBank/DDBJ whole genome shotgun (WGS) entry which is preliminary data.</text>
</comment>
<keyword evidence="4" id="KW-1185">Reference proteome</keyword>
<dbReference type="EMBL" id="WSZM01000002">
    <property type="protein sequence ID" value="KAF4047430.1"/>
    <property type="molecule type" value="Genomic_DNA"/>
</dbReference>
<dbReference type="Proteomes" id="UP000704712">
    <property type="component" value="Unassembled WGS sequence"/>
</dbReference>
<organism evidence="2 4">
    <name type="scientific">Phytophthora infestans</name>
    <name type="common">Potato late blight agent</name>
    <name type="synonym">Botrytis infestans</name>
    <dbReference type="NCBI Taxonomy" id="4787"/>
    <lineage>
        <taxon>Eukaryota</taxon>
        <taxon>Sar</taxon>
        <taxon>Stramenopiles</taxon>
        <taxon>Oomycota</taxon>
        <taxon>Peronosporomycetes</taxon>
        <taxon>Peronosporales</taxon>
        <taxon>Peronosporaceae</taxon>
        <taxon>Phytophthora</taxon>
    </lineage>
</organism>
<evidence type="ECO:0000313" key="4">
    <source>
        <dbReference type="Proteomes" id="UP000602510"/>
    </source>
</evidence>
<name>A0A833TI76_PHYIN</name>
<proteinExistence type="predicted"/>
<evidence type="ECO:0000313" key="3">
    <source>
        <dbReference type="EMBL" id="KAF4142798.1"/>
    </source>
</evidence>
<dbReference type="AlphaFoldDB" id="A0A833TI76"/>
<sequence>MNARLRHHAFSSDEDESKSGGTRAISSSTSRSEMVEFLHGQDDEFNSTWQVYVNCVDKLNTK</sequence>
<feature type="region of interest" description="Disordered" evidence="1">
    <location>
        <begin position="1"/>
        <end position="32"/>
    </location>
</feature>
<protein>
    <submittedName>
        <fullName evidence="2">Uncharacterized protein</fullName>
    </submittedName>
</protein>
<gene>
    <name evidence="2" type="ORF">GN244_ATG00135</name>
    <name evidence="3" type="ORF">GN958_ATG08026</name>
</gene>
<accession>A0A833TI76</accession>
<reference evidence="2" key="1">
    <citation type="submission" date="2020-04" db="EMBL/GenBank/DDBJ databases">
        <title>Hybrid Assembly of Korean Phytophthora infestans isolates.</title>
        <authorList>
            <person name="Prokchorchik M."/>
            <person name="Lee Y."/>
            <person name="Seo J."/>
            <person name="Cho J.-H."/>
            <person name="Park Y.-E."/>
            <person name="Jang D.-C."/>
            <person name="Im J.-S."/>
            <person name="Choi J.-G."/>
            <person name="Park H.-J."/>
            <person name="Lee G.-B."/>
            <person name="Lee Y.-G."/>
            <person name="Hong S.-Y."/>
            <person name="Cho K."/>
            <person name="Sohn K.H."/>
        </authorList>
    </citation>
    <scope>NUCLEOTIDE SEQUENCE</scope>
    <source>
        <strain evidence="2">KR_1_A1</strain>
        <strain evidence="3">KR_2_A2</strain>
    </source>
</reference>